<proteinExistence type="predicted"/>
<accession>A4JQB3</accession>
<organism evidence="1 2">
    <name type="scientific">Burkholderia vietnamiensis (strain G4 / LMG 22486)</name>
    <name type="common">Burkholderia cepacia (strain R1808)</name>
    <dbReference type="NCBI Taxonomy" id="269482"/>
    <lineage>
        <taxon>Bacteria</taxon>
        <taxon>Pseudomonadati</taxon>
        <taxon>Pseudomonadota</taxon>
        <taxon>Betaproteobacteria</taxon>
        <taxon>Burkholderiales</taxon>
        <taxon>Burkholderiaceae</taxon>
        <taxon>Burkholderia</taxon>
        <taxon>Burkholderia cepacia complex</taxon>
    </lineage>
</organism>
<gene>
    <name evidence="1" type="ordered locus">Bcep1808_5522</name>
</gene>
<name>A4JQB3_BURVG</name>
<dbReference type="KEGG" id="bvi:Bcep1808_5522"/>
<evidence type="ECO:0000313" key="1">
    <source>
        <dbReference type="EMBL" id="ABO58466.1"/>
    </source>
</evidence>
<dbReference type="EMBL" id="CP000616">
    <property type="protein sequence ID" value="ABO58466.1"/>
    <property type="molecule type" value="Genomic_DNA"/>
</dbReference>
<protein>
    <submittedName>
        <fullName evidence="1">Uncharacterized protein</fullName>
    </submittedName>
</protein>
<evidence type="ECO:0000313" key="2">
    <source>
        <dbReference type="Proteomes" id="UP000002287"/>
    </source>
</evidence>
<dbReference type="HOGENOM" id="CLU_1388011_0_0_4"/>
<dbReference type="AlphaFoldDB" id="A4JQB3"/>
<sequence>MKPSLTVRSNTNELIVLELNRMPVGPPDLQQNHAMLVHHDFEKLKRDLRVDQSEQPVFEFLVANFGATRVEVGSHDFMGCVVYTPYQVTVCLVKQGCGIRQRRYVLADVFGPFVITLEFQPFCFDWEADQFAHKTGKALRMALLDHGYRGAKVIASSMLPSRRLRWGATSLPVGTTTTFTEFSPHRGENSAPCPPR</sequence>
<dbReference type="Proteomes" id="UP000002287">
    <property type="component" value="Chromosome 3"/>
</dbReference>
<reference evidence="2" key="1">
    <citation type="submission" date="2007-03" db="EMBL/GenBank/DDBJ databases">
        <title>Complete sequence of chromosome 3 of Burkholderia vietnamiensis G4.</title>
        <authorList>
            <consortium name="US DOE Joint Genome Institute"/>
            <person name="Copeland A."/>
            <person name="Lucas S."/>
            <person name="Lapidus A."/>
            <person name="Barry K."/>
            <person name="Detter J.C."/>
            <person name="Glavina del Rio T."/>
            <person name="Hammon N."/>
            <person name="Israni S."/>
            <person name="Dalin E."/>
            <person name="Tice H."/>
            <person name="Pitluck S."/>
            <person name="Chain P."/>
            <person name="Malfatti S."/>
            <person name="Shin M."/>
            <person name="Vergez L."/>
            <person name="Schmutz J."/>
            <person name="Larimer F."/>
            <person name="Land M."/>
            <person name="Hauser L."/>
            <person name="Kyrpides N."/>
            <person name="Tiedje J."/>
            <person name="Richardson P."/>
        </authorList>
    </citation>
    <scope>NUCLEOTIDE SEQUENCE [LARGE SCALE GENOMIC DNA]</scope>
    <source>
        <strain evidence="2">G4 / LMG 22486</strain>
    </source>
</reference>